<protein>
    <submittedName>
        <fullName evidence="1">Uncharacterized protein</fullName>
    </submittedName>
</protein>
<dbReference type="RefSeq" id="WP_169430664.1">
    <property type="nucleotide sequence ID" value="NZ_CP027561.1"/>
</dbReference>
<proteinExistence type="predicted"/>
<sequence length="653" mass="75417">MENTIKLGPNGAYTLHPRALRHIIEGDFTTRIERPAGGGKSTVTNVISGGVHTYSALVNFLNQHPKITSLDAFDPEVDDDWFYLRELQNKVLTVKLPRRLFASKAADLTLLPETYYKSGYLWKTLFPKELEQPEILNIIDQALQNIDKENSVQPSSPDQEYHIVGYANVEHPMTSMRIQVQLKGREIRSAFPSWTQPWTGNNGKPFSHGDTISLIMAESVELRSSEHYNLSKIWHNGQPNYEKLRRLTPEFTITRTIPKKGQPHDEWREKRLASLDQVASSLSHSDLAKTITYLKDHVITKESSFQQQALYLSNIPKSGSPLDFNACQISQNAYECFYVLLQYDLLNKTDHFLKCMQRFLQCSVIHTGGLHLFELKRLHKLFIYGAKTHHNQNSIAIFLEELSSSPSRAATYHEFNLNSYIKRHDDDSMFIIGRDGVVVPMNSSMLVDFVSLNLGENYLISFKSNDRTNIAQRLIFSQFSKEHINDSLSYFTGADFDFFAFQLPSLIATEGKTKASDKALERIIRDYHRMLVIYRQRLVLDDPEAYHTDPFDLDFMSPEYCDLIIVQHKRKFVQFMHQQFLTVIQDNSPSEKITRLCKILLKSMNKEAVPLPQFIPDYIESWMRDDAYVRPEKLDMSIFDRTPTFLNRPMTSS</sequence>
<reference evidence="1 2" key="1">
    <citation type="submission" date="2018-03" db="EMBL/GenBank/DDBJ databases">
        <title>Complete genome sequence of Pseudomonas fluorescens sp. G7.</title>
        <authorList>
            <person name="Gao C.-H."/>
            <person name="Li Z."/>
            <person name="Cai P."/>
        </authorList>
    </citation>
    <scope>NUCLEOTIDE SEQUENCE [LARGE SCALE GENOMIC DNA]</scope>
    <source>
        <strain evidence="1 2">G7</strain>
    </source>
</reference>
<evidence type="ECO:0000313" key="2">
    <source>
        <dbReference type="Proteomes" id="UP000501669"/>
    </source>
</evidence>
<dbReference type="AlphaFoldDB" id="A0A7Z3H095"/>
<organism evidence="1 2">
    <name type="scientific">Pseudomonas fluorescens</name>
    <dbReference type="NCBI Taxonomy" id="294"/>
    <lineage>
        <taxon>Bacteria</taxon>
        <taxon>Pseudomonadati</taxon>
        <taxon>Pseudomonadota</taxon>
        <taxon>Gammaproteobacteria</taxon>
        <taxon>Pseudomonadales</taxon>
        <taxon>Pseudomonadaceae</taxon>
        <taxon>Pseudomonas</taxon>
    </lineage>
</organism>
<name>A0A7Z3H095_PSEFL</name>
<accession>A0A7Z3H095</accession>
<evidence type="ECO:0000313" key="1">
    <source>
        <dbReference type="EMBL" id="QJP95995.1"/>
    </source>
</evidence>
<dbReference type="EMBL" id="CP027561">
    <property type="protein sequence ID" value="QJP95995.1"/>
    <property type="molecule type" value="Genomic_DNA"/>
</dbReference>
<dbReference type="Proteomes" id="UP000501669">
    <property type="component" value="Chromosome"/>
</dbReference>
<gene>
    <name evidence="1" type="ORF">C6Y56_15955</name>
</gene>